<dbReference type="AlphaFoldDB" id="A0A9Q1K8D3"/>
<organism evidence="2 3">
    <name type="scientific">Carnegiea gigantea</name>
    <dbReference type="NCBI Taxonomy" id="171969"/>
    <lineage>
        <taxon>Eukaryota</taxon>
        <taxon>Viridiplantae</taxon>
        <taxon>Streptophyta</taxon>
        <taxon>Embryophyta</taxon>
        <taxon>Tracheophyta</taxon>
        <taxon>Spermatophyta</taxon>
        <taxon>Magnoliopsida</taxon>
        <taxon>eudicotyledons</taxon>
        <taxon>Gunneridae</taxon>
        <taxon>Pentapetalae</taxon>
        <taxon>Caryophyllales</taxon>
        <taxon>Cactineae</taxon>
        <taxon>Cactaceae</taxon>
        <taxon>Cactoideae</taxon>
        <taxon>Echinocereeae</taxon>
        <taxon>Carnegiea</taxon>
    </lineage>
</organism>
<dbReference type="Proteomes" id="UP001153076">
    <property type="component" value="Unassembled WGS sequence"/>
</dbReference>
<dbReference type="EMBL" id="JAKOGI010000259">
    <property type="protein sequence ID" value="KAJ8438309.1"/>
    <property type="molecule type" value="Genomic_DNA"/>
</dbReference>
<reference evidence="2" key="1">
    <citation type="submission" date="2022-04" db="EMBL/GenBank/DDBJ databases">
        <title>Carnegiea gigantea Genome sequencing and assembly v2.</title>
        <authorList>
            <person name="Copetti D."/>
            <person name="Sanderson M.J."/>
            <person name="Burquez A."/>
            <person name="Wojciechowski M.F."/>
        </authorList>
    </citation>
    <scope>NUCLEOTIDE SEQUENCE</scope>
    <source>
        <strain evidence="2">SGP5-SGP5p</strain>
        <tissue evidence="2">Aerial part</tissue>
    </source>
</reference>
<name>A0A9Q1K8D3_9CARY</name>
<protein>
    <submittedName>
        <fullName evidence="2">Uncharacterized protein</fullName>
    </submittedName>
</protein>
<comment type="caution">
    <text evidence="2">The sequence shown here is derived from an EMBL/GenBank/DDBJ whole genome shotgun (WGS) entry which is preliminary data.</text>
</comment>
<proteinExistence type="predicted"/>
<gene>
    <name evidence="2" type="ORF">Cgig2_018789</name>
</gene>
<evidence type="ECO:0000313" key="3">
    <source>
        <dbReference type="Proteomes" id="UP001153076"/>
    </source>
</evidence>
<accession>A0A9Q1K8D3</accession>
<feature type="compositionally biased region" description="Acidic residues" evidence="1">
    <location>
        <begin position="131"/>
        <end position="143"/>
    </location>
</feature>
<evidence type="ECO:0000256" key="1">
    <source>
        <dbReference type="SAM" id="MobiDB-lite"/>
    </source>
</evidence>
<evidence type="ECO:0000313" key="2">
    <source>
        <dbReference type="EMBL" id="KAJ8438309.1"/>
    </source>
</evidence>
<feature type="region of interest" description="Disordered" evidence="1">
    <location>
        <begin position="71"/>
        <end position="94"/>
    </location>
</feature>
<feature type="region of interest" description="Disordered" evidence="1">
    <location>
        <begin position="131"/>
        <end position="171"/>
    </location>
</feature>
<sequence length="556" mass="60962">MHGELKTGSKSEVGEEQNWKRKLERKGVVLVVGQWLGQTDVNVICKCWSGEATTCEGCCVRIKSARYRSGGKCNDGEEVGEERSNNEAGVKRNSRSLGVEGGELLVSRLHLGGNTIEISDDDEISVASMDAGDEEATKEDDAGDERAAEKQCGDGNKTKGSADGNDINDNVWPRSGMEARSYHRKLSIWKKFQDFVYFTVYGRHAAEIFPNLLPHTHYAGIEYHARHCAKPGVMCTTGLQFIVYPRLATEIPPQLARRIPTTQAFCTMVDTLRNPACCGDTPELASTYPLRSRSVPWVMCATGLQFIVYPQPAAEIPPNLQAHTHRAGIQYCGRHCTKSGVMCAIGLQFIMYPQPAAEIPPDLQAHTHCAAILHHGLCVPQGCNLLCIPSLLRRFPPTCRHIPTAQFIVYPQPAAEIPLNLVMCATGLQFIVYPQPAAEIPPNLQAHTHCACVLYHGRHCMKSGIMCATGLQFIVYPQPATEIPPNLQAHTHCAGVLYHGTYSTKPGLLCIPDLLWRFSSTRTHIPTAQALCTMVDTVSNPGVGDKVVARLTLTNK</sequence>
<keyword evidence="3" id="KW-1185">Reference proteome</keyword>